<evidence type="ECO:0000313" key="2">
    <source>
        <dbReference type="Proteomes" id="UP001179501"/>
    </source>
</evidence>
<reference evidence="1" key="1">
    <citation type="submission" date="2023-01" db="EMBL/GenBank/DDBJ databases">
        <title>Phages are important unrecognized players in the ecology of the oral pathogen Porphyromonas gingivalis.</title>
        <authorList>
            <person name="Matrishin C.B."/>
            <person name="Kauffman K.M."/>
        </authorList>
    </citation>
    <scope>NUCLEOTIDE SEQUENCE</scope>
    <source>
        <strain evidence="1">ATCC 49417</strain>
    </source>
</reference>
<dbReference type="EMBL" id="CP116614">
    <property type="protein sequence ID" value="WCG02197.1"/>
    <property type="molecule type" value="Genomic_DNA"/>
</dbReference>
<dbReference type="AlphaFoldDB" id="A0AAF0BFK3"/>
<organism evidence="1 2">
    <name type="scientific">Porphyromonas gingivalis</name>
    <name type="common">Bacteroides gingivalis</name>
    <dbReference type="NCBI Taxonomy" id="837"/>
    <lineage>
        <taxon>Bacteria</taxon>
        <taxon>Pseudomonadati</taxon>
        <taxon>Bacteroidota</taxon>
        <taxon>Bacteroidia</taxon>
        <taxon>Bacteroidales</taxon>
        <taxon>Porphyromonadaceae</taxon>
        <taxon>Porphyromonas</taxon>
    </lineage>
</organism>
<dbReference type="RefSeq" id="WP_077083926.1">
    <property type="nucleotide sequence ID" value="NZ_CP116614.1"/>
</dbReference>
<proteinExistence type="predicted"/>
<sequence>MCKEKDVDATGQMFFVAVSEQAKARKGEHHAEVFEYAYGELRSKLISIQQKDKIIRMLKSICEIEGDEKQTAVVVRNGRGGIKFIYCEGVRITLHPCEPWGCKG</sequence>
<gene>
    <name evidence="1" type="ORF">NY151_05775</name>
</gene>
<evidence type="ECO:0000313" key="1">
    <source>
        <dbReference type="EMBL" id="WCG02197.1"/>
    </source>
</evidence>
<accession>A0AAF0BFK3</accession>
<name>A0AAF0BFK3_PORGN</name>
<protein>
    <submittedName>
        <fullName evidence="1">Uncharacterized protein</fullName>
    </submittedName>
</protein>
<dbReference type="Proteomes" id="UP001179501">
    <property type="component" value="Chromosome"/>
</dbReference>